<organism evidence="1 2">
    <name type="scientific">Salinibacillus kushneri</name>
    <dbReference type="NCBI Taxonomy" id="237682"/>
    <lineage>
        <taxon>Bacteria</taxon>
        <taxon>Bacillati</taxon>
        <taxon>Bacillota</taxon>
        <taxon>Bacilli</taxon>
        <taxon>Bacillales</taxon>
        <taxon>Bacillaceae</taxon>
        <taxon>Salinibacillus</taxon>
    </lineage>
</organism>
<evidence type="ECO:0000313" key="2">
    <source>
        <dbReference type="Proteomes" id="UP000199095"/>
    </source>
</evidence>
<dbReference type="AlphaFoldDB" id="A0A1I0GRU1"/>
<dbReference type="RefSeq" id="WP_093135724.1">
    <property type="nucleotide sequence ID" value="NZ_FOHJ01000007.1"/>
</dbReference>
<sequence>MKQNRWKRGVLIGATLGALCSLFHRETREGAKEFGRDVLGQIRSYREDPAKAFEVLRTTVEEIEYYADSIIKQLDDADNMIEKRPKQG</sequence>
<dbReference type="STRING" id="237682.SAMN05421676_107107"/>
<gene>
    <name evidence="1" type="ORF">SAMN05421676_107107</name>
</gene>
<dbReference type="OrthoDB" id="2971292at2"/>
<evidence type="ECO:0000313" key="1">
    <source>
        <dbReference type="EMBL" id="SET73117.1"/>
    </source>
</evidence>
<protein>
    <submittedName>
        <fullName evidence="1">Uncharacterized protein</fullName>
    </submittedName>
</protein>
<name>A0A1I0GRU1_9BACI</name>
<accession>A0A1I0GRU1</accession>
<proteinExistence type="predicted"/>
<reference evidence="2" key="1">
    <citation type="submission" date="2016-10" db="EMBL/GenBank/DDBJ databases">
        <authorList>
            <person name="Varghese N."/>
            <person name="Submissions S."/>
        </authorList>
    </citation>
    <scope>NUCLEOTIDE SEQUENCE [LARGE SCALE GENOMIC DNA]</scope>
    <source>
        <strain evidence="2">CGMCC 1.3566</strain>
    </source>
</reference>
<dbReference type="EMBL" id="FOHJ01000007">
    <property type="protein sequence ID" value="SET73117.1"/>
    <property type="molecule type" value="Genomic_DNA"/>
</dbReference>
<keyword evidence="2" id="KW-1185">Reference proteome</keyword>
<dbReference type="Proteomes" id="UP000199095">
    <property type="component" value="Unassembled WGS sequence"/>
</dbReference>